<evidence type="ECO:0000256" key="2">
    <source>
        <dbReference type="SAM" id="MobiDB-lite"/>
    </source>
</evidence>
<dbReference type="GO" id="GO:0016787">
    <property type="term" value="F:hydrolase activity"/>
    <property type="evidence" value="ECO:0007669"/>
    <property type="project" value="InterPro"/>
</dbReference>
<dbReference type="Pfam" id="PF03283">
    <property type="entry name" value="PAE"/>
    <property type="match status" value="1"/>
</dbReference>
<dbReference type="EMBL" id="HBGW01063242">
    <property type="protein sequence ID" value="CAD9608201.1"/>
    <property type="molecule type" value="Transcribed_RNA"/>
</dbReference>
<dbReference type="SUPFAM" id="SSF47473">
    <property type="entry name" value="EF-hand"/>
    <property type="match status" value="1"/>
</dbReference>
<dbReference type="Gene3D" id="1.10.238.10">
    <property type="entry name" value="EF-hand"/>
    <property type="match status" value="1"/>
</dbReference>
<feature type="domain" description="EF-hand" evidence="4">
    <location>
        <begin position="37"/>
        <end position="72"/>
    </location>
</feature>
<dbReference type="InterPro" id="IPR002048">
    <property type="entry name" value="EF_hand_dom"/>
</dbReference>
<dbReference type="GO" id="GO:0005509">
    <property type="term" value="F:calcium ion binding"/>
    <property type="evidence" value="ECO:0007669"/>
    <property type="project" value="InterPro"/>
</dbReference>
<evidence type="ECO:0000259" key="4">
    <source>
        <dbReference type="PROSITE" id="PS50222"/>
    </source>
</evidence>
<dbReference type="CDD" id="cd00051">
    <property type="entry name" value="EFh"/>
    <property type="match status" value="1"/>
</dbReference>
<dbReference type="InterPro" id="IPR011992">
    <property type="entry name" value="EF-hand-dom_pair"/>
</dbReference>
<evidence type="ECO:0000256" key="1">
    <source>
        <dbReference type="ARBA" id="ARBA00022837"/>
    </source>
</evidence>
<name>A0A7S2LK29_9DINO</name>
<keyword evidence="3" id="KW-1133">Transmembrane helix</keyword>
<feature type="compositionally biased region" description="Acidic residues" evidence="2">
    <location>
        <begin position="583"/>
        <end position="598"/>
    </location>
</feature>
<dbReference type="PROSITE" id="PS00018">
    <property type="entry name" value="EF_HAND_1"/>
    <property type="match status" value="2"/>
</dbReference>
<dbReference type="AlphaFoldDB" id="A0A7S2LK29"/>
<dbReference type="PANTHER" id="PTHR21562:SF83">
    <property type="entry name" value="PECTIN ACETYLESTERASE 4"/>
    <property type="match status" value="1"/>
</dbReference>
<evidence type="ECO:0000256" key="3">
    <source>
        <dbReference type="SAM" id="Phobius"/>
    </source>
</evidence>
<sequence>MDSNGDGLLSEAEVLPLISKVSPWRRQLLWIMEGIRLTPAECNRIFHFMDVDGSGRIDMVEFLRGADSLNGHARSRAKMAIRHFIEGEPAMALAESEVMEACSIGGDERCPLWRLPAGAPSLIFPGGETRCMLPGDNLYAFRVYPGDADKLYLDFECGGACFNEYTTLNQSLCKQQISAHPVAGIYNKSDARNPFRSHTIVMVVYCSGDLHVGSAARSYGGVQQRGYANAQAAIDWAKENMRPWLQSLIVGGCSAGSLGVQLWSRRVLSMFSFESAAVLADSYLDLFPGGSQQQVLRSLGACDTPLFTWRQKIECWKSNLTAHAVFEDAMRAFPTVTFAQVNSKYDKTQEYFHQAVAFSSGSAPTITNGSTYFAAVNSRLRDFNKHANYISFLVKGNQHCYTPYASLYATTSNGTAPAACGVGAAGSACRGSEFLRGRQPEPLIEWLGALMRPDLEKRSECFGEDERRADWLGNSSIEYCDAKQRDKRIPPQPYSVMLSLRTAAASAAEGVGLGARDWVAVLLAVIVAAGVLGALSLAAAAVLQKHGPPGEELTALRECCIAPPCVELVAVTGAAGRGAFVPEQDDSEDSDTSTDDSG</sequence>
<accession>A0A7S2LK29</accession>
<dbReference type="InterPro" id="IPR018247">
    <property type="entry name" value="EF_Hand_1_Ca_BS"/>
</dbReference>
<keyword evidence="1" id="KW-0106">Calcium</keyword>
<reference evidence="5" key="1">
    <citation type="submission" date="2021-01" db="EMBL/GenBank/DDBJ databases">
        <authorList>
            <person name="Corre E."/>
            <person name="Pelletier E."/>
            <person name="Niang G."/>
            <person name="Scheremetjew M."/>
            <person name="Finn R."/>
            <person name="Kale V."/>
            <person name="Holt S."/>
            <person name="Cochrane G."/>
            <person name="Meng A."/>
            <person name="Brown T."/>
            <person name="Cohen L."/>
        </authorList>
    </citation>
    <scope>NUCLEOTIDE SEQUENCE</scope>
    <source>
        <strain evidence="5">RCC3387</strain>
    </source>
</reference>
<organism evidence="5">
    <name type="scientific">Zooxanthella nutricula</name>
    <dbReference type="NCBI Taxonomy" id="1333877"/>
    <lineage>
        <taxon>Eukaryota</taxon>
        <taxon>Sar</taxon>
        <taxon>Alveolata</taxon>
        <taxon>Dinophyceae</taxon>
        <taxon>Peridiniales</taxon>
        <taxon>Peridiniales incertae sedis</taxon>
        <taxon>Zooxanthella</taxon>
    </lineage>
</organism>
<evidence type="ECO:0000313" key="5">
    <source>
        <dbReference type="EMBL" id="CAD9608201.1"/>
    </source>
</evidence>
<feature type="transmembrane region" description="Helical" evidence="3">
    <location>
        <begin position="518"/>
        <end position="543"/>
    </location>
</feature>
<protein>
    <recommendedName>
        <fullName evidence="4">EF-hand domain-containing protein</fullName>
    </recommendedName>
</protein>
<dbReference type="PROSITE" id="PS50222">
    <property type="entry name" value="EF_HAND_2"/>
    <property type="match status" value="1"/>
</dbReference>
<dbReference type="PANTHER" id="PTHR21562">
    <property type="entry name" value="NOTUM-RELATED"/>
    <property type="match status" value="1"/>
</dbReference>
<keyword evidence="3" id="KW-0812">Transmembrane</keyword>
<keyword evidence="3" id="KW-0472">Membrane</keyword>
<proteinExistence type="predicted"/>
<feature type="region of interest" description="Disordered" evidence="2">
    <location>
        <begin position="579"/>
        <end position="598"/>
    </location>
</feature>
<gene>
    <name evidence="5" type="ORF">BRAN1462_LOCUS40316</name>
</gene>
<dbReference type="InterPro" id="IPR004963">
    <property type="entry name" value="PAE/NOTUM"/>
</dbReference>